<sequence length="429" mass="47272">MHQTIVVDHTATASVCNLLFLGIRAGTNLFECNTRHSQRPASPGTSSEERSTDSMCAWRLATGFRGVRRRPWLEVRMINEVRSRGRDDAVVALADRVRLGWHEPLHGEYLDAFYKDHSHLRASSSLTIHASLASSSPSSSMASTSASLSSPSTSKPTVSNAAYPFNKAAADAILRSSDNVDFWVRRSILAEASCIFEDMLTIPQPPPDALDDDDTKDGLPVIRLTEDSQTLDKLLRLCYPIDDPDFNTLDELRPVLEAAMKYMMEEATSLLRNRLVKLGQSQPLRAFAIACALDLTQEAESLVPLAYTAHCAFVDELKDISAGVYYRVSHYMAKCTSPKHTHGGAKKARPVSIATSIIDPPSSPKPAHITPLPESKEPVPPELLDSPTADVIFRTSDAVDFRLHSALLSLASPVWKVAMRRELRYGHPQ</sequence>
<organism evidence="1 2">
    <name type="scientific">Trametes sanguinea</name>
    <dbReference type="NCBI Taxonomy" id="158606"/>
    <lineage>
        <taxon>Eukaryota</taxon>
        <taxon>Fungi</taxon>
        <taxon>Dikarya</taxon>
        <taxon>Basidiomycota</taxon>
        <taxon>Agaricomycotina</taxon>
        <taxon>Agaricomycetes</taxon>
        <taxon>Polyporales</taxon>
        <taxon>Polyporaceae</taxon>
        <taxon>Trametes</taxon>
    </lineage>
</organism>
<protein>
    <submittedName>
        <fullName evidence="1">Uncharacterized protein</fullName>
    </submittedName>
</protein>
<proteinExistence type="predicted"/>
<comment type="caution">
    <text evidence="1">The sequence shown here is derived from an EMBL/GenBank/DDBJ whole genome shotgun (WGS) entry which is preliminary data.</text>
</comment>
<keyword evidence="2" id="KW-1185">Reference proteome</keyword>
<accession>A0ACC1PG18</accession>
<dbReference type="Proteomes" id="UP001144978">
    <property type="component" value="Unassembled WGS sequence"/>
</dbReference>
<name>A0ACC1PG18_9APHY</name>
<evidence type="ECO:0000313" key="2">
    <source>
        <dbReference type="Proteomes" id="UP001144978"/>
    </source>
</evidence>
<evidence type="ECO:0000313" key="1">
    <source>
        <dbReference type="EMBL" id="KAJ2990321.1"/>
    </source>
</evidence>
<gene>
    <name evidence="1" type="ORF">NUW54_g8504</name>
</gene>
<reference evidence="1" key="1">
    <citation type="submission" date="2022-08" db="EMBL/GenBank/DDBJ databases">
        <title>Genome Sequence of Pycnoporus sanguineus.</title>
        <authorList>
            <person name="Buettner E."/>
        </authorList>
    </citation>
    <scope>NUCLEOTIDE SEQUENCE</scope>
    <source>
        <strain evidence="1">CG-C14</strain>
    </source>
</reference>
<dbReference type="EMBL" id="JANSHE010002647">
    <property type="protein sequence ID" value="KAJ2990321.1"/>
    <property type="molecule type" value="Genomic_DNA"/>
</dbReference>